<evidence type="ECO:0000313" key="2">
    <source>
        <dbReference type="EMBL" id="RKT72793.1"/>
    </source>
</evidence>
<dbReference type="RefSeq" id="WP_121226096.1">
    <property type="nucleotide sequence ID" value="NZ_JBIUBA010000043.1"/>
</dbReference>
<dbReference type="EMBL" id="RBXR01000001">
    <property type="protein sequence ID" value="RKT72793.1"/>
    <property type="molecule type" value="Genomic_DNA"/>
</dbReference>
<comment type="caution">
    <text evidence="2">The sequence shown here is derived from an EMBL/GenBank/DDBJ whole genome shotgun (WGS) entry which is preliminary data.</text>
</comment>
<accession>A0A495XK61</accession>
<evidence type="ECO:0000256" key="1">
    <source>
        <dbReference type="SAM" id="Phobius"/>
    </source>
</evidence>
<organism evidence="2 3">
    <name type="scientific">Saccharothrix variisporea</name>
    <dbReference type="NCBI Taxonomy" id="543527"/>
    <lineage>
        <taxon>Bacteria</taxon>
        <taxon>Bacillati</taxon>
        <taxon>Actinomycetota</taxon>
        <taxon>Actinomycetes</taxon>
        <taxon>Pseudonocardiales</taxon>
        <taxon>Pseudonocardiaceae</taxon>
        <taxon>Saccharothrix</taxon>
    </lineage>
</organism>
<dbReference type="Proteomes" id="UP000272729">
    <property type="component" value="Unassembled WGS sequence"/>
</dbReference>
<keyword evidence="1" id="KW-0472">Membrane</keyword>
<keyword evidence="1" id="KW-0812">Transmembrane</keyword>
<dbReference type="AlphaFoldDB" id="A0A495XK61"/>
<protein>
    <submittedName>
        <fullName evidence="2">Uncharacterized protein</fullName>
    </submittedName>
</protein>
<proteinExistence type="predicted"/>
<evidence type="ECO:0000313" key="3">
    <source>
        <dbReference type="Proteomes" id="UP000272729"/>
    </source>
</evidence>
<feature type="transmembrane region" description="Helical" evidence="1">
    <location>
        <begin position="16"/>
        <end position="38"/>
    </location>
</feature>
<gene>
    <name evidence="2" type="ORF">DFJ66_6117</name>
</gene>
<dbReference type="OrthoDB" id="3517652at2"/>
<reference evidence="2 3" key="1">
    <citation type="submission" date="2018-10" db="EMBL/GenBank/DDBJ databases">
        <title>Sequencing the genomes of 1000 actinobacteria strains.</title>
        <authorList>
            <person name="Klenk H.-P."/>
        </authorList>
    </citation>
    <scope>NUCLEOTIDE SEQUENCE [LARGE SCALE GENOMIC DNA]</scope>
    <source>
        <strain evidence="2 3">DSM 43911</strain>
    </source>
</reference>
<name>A0A495XK61_9PSEU</name>
<keyword evidence="3" id="KW-1185">Reference proteome</keyword>
<keyword evidence="1" id="KW-1133">Transmembrane helix</keyword>
<feature type="transmembrane region" description="Helical" evidence="1">
    <location>
        <begin position="44"/>
        <end position="65"/>
    </location>
</feature>
<sequence>MTPVVIDIGTRDTRRVLIGGTVAGVLGLLALFGSVSAYGGGEPVGGTVALVIGLLFTFVAVAAIVNWKKVSRPRKLVFEPPGVRWDDPQGSPWAVPWPDLGAVRISRTQERVVQLADALTRRTMVRLDLLPAHPQAFAARHPGLAPLARPDGTYRLPLGDAANLIPIIERAMLTFAPQLYRGVQDEGFTVGLS</sequence>